<evidence type="ECO:0000259" key="9">
    <source>
        <dbReference type="Pfam" id="PF12704"/>
    </source>
</evidence>
<keyword evidence="11" id="KW-1185">Reference proteome</keyword>
<evidence type="ECO:0000313" key="10">
    <source>
        <dbReference type="EMBL" id="MEP0865457.1"/>
    </source>
</evidence>
<dbReference type="Pfam" id="PF02687">
    <property type="entry name" value="FtsX"/>
    <property type="match status" value="1"/>
</dbReference>
<evidence type="ECO:0000256" key="3">
    <source>
        <dbReference type="ARBA" id="ARBA00022692"/>
    </source>
</evidence>
<feature type="transmembrane region" description="Helical" evidence="7">
    <location>
        <begin position="307"/>
        <end position="331"/>
    </location>
</feature>
<name>A0ABV0JPY1_9CYAN</name>
<evidence type="ECO:0000256" key="7">
    <source>
        <dbReference type="SAM" id="Phobius"/>
    </source>
</evidence>
<dbReference type="Proteomes" id="UP001442494">
    <property type="component" value="Unassembled WGS sequence"/>
</dbReference>
<dbReference type="PANTHER" id="PTHR30572">
    <property type="entry name" value="MEMBRANE COMPONENT OF TRANSPORTER-RELATED"/>
    <property type="match status" value="1"/>
</dbReference>
<evidence type="ECO:0000256" key="1">
    <source>
        <dbReference type="ARBA" id="ARBA00004651"/>
    </source>
</evidence>
<keyword evidence="5 7" id="KW-0472">Membrane</keyword>
<evidence type="ECO:0000313" key="11">
    <source>
        <dbReference type="Proteomes" id="UP001442494"/>
    </source>
</evidence>
<reference evidence="10 11" key="1">
    <citation type="submission" date="2022-04" db="EMBL/GenBank/DDBJ databases">
        <title>Positive selection, recombination, and allopatry shape intraspecific diversity of widespread and dominant cyanobacteria.</title>
        <authorList>
            <person name="Wei J."/>
            <person name="Shu W."/>
            <person name="Hu C."/>
        </authorList>
    </citation>
    <scope>NUCLEOTIDE SEQUENCE [LARGE SCALE GENOMIC DNA]</scope>
    <source>
        <strain evidence="10 11">GB2-A5</strain>
    </source>
</reference>
<proteinExistence type="inferred from homology"/>
<comment type="caution">
    <text evidence="10">The sequence shown here is derived from an EMBL/GenBank/DDBJ whole genome shotgun (WGS) entry which is preliminary data.</text>
</comment>
<protein>
    <submittedName>
        <fullName evidence="10">ABC transporter permease</fullName>
    </submittedName>
</protein>
<gene>
    <name evidence="10" type="ORF">NDI37_13375</name>
</gene>
<evidence type="ECO:0000256" key="5">
    <source>
        <dbReference type="ARBA" id="ARBA00023136"/>
    </source>
</evidence>
<feature type="domain" description="ABC3 transporter permease C-terminal" evidence="8">
    <location>
        <begin position="267"/>
        <end position="379"/>
    </location>
</feature>
<comment type="subcellular location">
    <subcellularLocation>
        <location evidence="1">Cell membrane</location>
        <topology evidence="1">Multi-pass membrane protein</topology>
    </subcellularLocation>
</comment>
<evidence type="ECO:0000259" key="8">
    <source>
        <dbReference type="Pfam" id="PF02687"/>
    </source>
</evidence>
<organism evidence="10 11">
    <name type="scientific">Funiculus sociatus GB2-A5</name>
    <dbReference type="NCBI Taxonomy" id="2933946"/>
    <lineage>
        <taxon>Bacteria</taxon>
        <taxon>Bacillati</taxon>
        <taxon>Cyanobacteriota</taxon>
        <taxon>Cyanophyceae</taxon>
        <taxon>Coleofasciculales</taxon>
        <taxon>Coleofasciculaceae</taxon>
        <taxon>Funiculus</taxon>
    </lineage>
</organism>
<dbReference type="InterPro" id="IPR025857">
    <property type="entry name" value="MacB_PCD"/>
</dbReference>
<comment type="similarity">
    <text evidence="6">Belongs to the ABC-4 integral membrane protein family.</text>
</comment>
<feature type="transmembrane region" description="Helical" evidence="7">
    <location>
        <begin position="263"/>
        <end position="287"/>
    </location>
</feature>
<dbReference type="PANTHER" id="PTHR30572:SF4">
    <property type="entry name" value="ABC TRANSPORTER PERMEASE YTRF"/>
    <property type="match status" value="1"/>
</dbReference>
<dbReference type="EMBL" id="JAMPKK010000026">
    <property type="protein sequence ID" value="MEP0865457.1"/>
    <property type="molecule type" value="Genomic_DNA"/>
</dbReference>
<dbReference type="InterPro" id="IPR003838">
    <property type="entry name" value="ABC3_permease_C"/>
</dbReference>
<dbReference type="Pfam" id="PF12704">
    <property type="entry name" value="MacB_PCD"/>
    <property type="match status" value="1"/>
</dbReference>
<keyword evidence="3 7" id="KW-0812">Transmembrane</keyword>
<keyword evidence="4 7" id="KW-1133">Transmembrane helix</keyword>
<evidence type="ECO:0000256" key="4">
    <source>
        <dbReference type="ARBA" id="ARBA00022989"/>
    </source>
</evidence>
<feature type="transmembrane region" description="Helical" evidence="7">
    <location>
        <begin position="351"/>
        <end position="372"/>
    </location>
</feature>
<keyword evidence="2" id="KW-1003">Cell membrane</keyword>
<feature type="domain" description="MacB-like periplasmic core" evidence="9">
    <location>
        <begin position="23"/>
        <end position="215"/>
    </location>
</feature>
<dbReference type="InterPro" id="IPR050250">
    <property type="entry name" value="Macrolide_Exporter_MacB"/>
</dbReference>
<evidence type="ECO:0000256" key="2">
    <source>
        <dbReference type="ARBA" id="ARBA00022475"/>
    </source>
</evidence>
<dbReference type="RefSeq" id="WP_190421426.1">
    <property type="nucleotide sequence ID" value="NZ_JAMPKK010000026.1"/>
</dbReference>
<accession>A0ABV0JPY1</accession>
<evidence type="ECO:0000256" key="6">
    <source>
        <dbReference type="ARBA" id="ARBA00038076"/>
    </source>
</evidence>
<sequence>MSLAPFDLLALTLNSLRSNPLRSVLTSLGVFMGVAAVSATLEVGNISRAVIAEQLAEGDAPQVRIFVEGELKLEDMEFLRQRLVGVRAISASTWVYPPSPTIFQDQEAQPSMTPVSEDFILTSGKKLLAGRFFTPADFENYRPVVVIDQFLLDKLFQGQEAVGETIYVGGRPYVVVGVVPTNPRDEEPEGQLLVPMSFYHALSGSRDLGSLQLRPYKLETLKDLQEQAKLLLEQRFPDKRFYAYNNVEKILEQQQTLELASRGLTAVGIISLLIGGVGIANITIAAVMERTPEIGLRRAIGATRRDIMLQFILEAAILSLFGGTAAIVSVHGLTTVVAETFKLPYQFEKRIAILSLGSALLVGVGAGFGPALRASQLDPVKALRNS</sequence>